<accession>A0A5S9QDJ6</accession>
<evidence type="ECO:0000313" key="2">
    <source>
        <dbReference type="EMBL" id="CAA0115879.1"/>
    </source>
</evidence>
<reference evidence="2 3" key="1">
    <citation type="submission" date="2019-11" db="EMBL/GenBank/DDBJ databases">
        <authorList>
            <person name="Holert J."/>
        </authorList>
    </citation>
    <scope>NUCLEOTIDE SEQUENCE [LARGE SCALE GENOMIC DNA]</scope>
    <source>
        <strain evidence="2">SB11_3</strain>
    </source>
</reference>
<evidence type="ECO:0000256" key="1">
    <source>
        <dbReference type="SAM" id="Coils"/>
    </source>
</evidence>
<dbReference type="Pfam" id="PF04325">
    <property type="entry name" value="DUF465"/>
    <property type="match status" value="1"/>
</dbReference>
<dbReference type="Gene3D" id="6.10.280.50">
    <property type="match status" value="1"/>
</dbReference>
<evidence type="ECO:0008006" key="4">
    <source>
        <dbReference type="Google" id="ProtNLM"/>
    </source>
</evidence>
<evidence type="ECO:0000313" key="3">
    <source>
        <dbReference type="Proteomes" id="UP000441399"/>
    </source>
</evidence>
<dbReference type="Proteomes" id="UP000441399">
    <property type="component" value="Unassembled WGS sequence"/>
</dbReference>
<dbReference type="OrthoDB" id="9894266at2"/>
<feature type="coiled-coil region" evidence="1">
    <location>
        <begin position="6"/>
        <end position="62"/>
    </location>
</feature>
<dbReference type="EMBL" id="CACSIO010000023">
    <property type="protein sequence ID" value="CAA0115879.1"/>
    <property type="molecule type" value="Genomic_DNA"/>
</dbReference>
<proteinExistence type="predicted"/>
<sequence length="69" mass="7948">MTITRLEEAREQLKDLRVQHHKLNQQVDALASSTSPINGLEIRRLKKQKLLLKDRIVHLESALIPDLNA</sequence>
<dbReference type="InterPro" id="IPR007420">
    <property type="entry name" value="DUF465"/>
</dbReference>
<dbReference type="AlphaFoldDB" id="A0A5S9QDJ6"/>
<dbReference type="InterPro" id="IPR038444">
    <property type="entry name" value="DUF465_sf"/>
</dbReference>
<name>A0A5S9QDJ6_9GAMM</name>
<gene>
    <name evidence="2" type="ORF">OPDIPICF_01785</name>
</gene>
<organism evidence="2 3">
    <name type="scientific">BD1-7 clade bacterium</name>
    <dbReference type="NCBI Taxonomy" id="2029982"/>
    <lineage>
        <taxon>Bacteria</taxon>
        <taxon>Pseudomonadati</taxon>
        <taxon>Pseudomonadota</taxon>
        <taxon>Gammaproteobacteria</taxon>
        <taxon>Cellvibrionales</taxon>
        <taxon>Spongiibacteraceae</taxon>
        <taxon>BD1-7 clade</taxon>
    </lineage>
</organism>
<protein>
    <recommendedName>
        <fullName evidence="4">DUF465 domain-containing protein</fullName>
    </recommendedName>
</protein>
<keyword evidence="1" id="KW-0175">Coiled coil</keyword>
<keyword evidence="3" id="KW-1185">Reference proteome</keyword>